<gene>
    <name evidence="2" type="ORF">L1785_05275</name>
</gene>
<accession>A0AA41QDZ7</accession>
<dbReference type="EMBL" id="JAKGSG010000020">
    <property type="protein sequence ID" value="MCF4120384.1"/>
    <property type="molecule type" value="Genomic_DNA"/>
</dbReference>
<proteinExistence type="predicted"/>
<reference evidence="2" key="1">
    <citation type="submission" date="2022-01" db="EMBL/GenBank/DDBJ databases">
        <title>Antribacter sp. nov., isolated from Guizhou of China.</title>
        <authorList>
            <person name="Chengliang C."/>
            <person name="Ya Z."/>
        </authorList>
    </citation>
    <scope>NUCLEOTIDE SEQUENCE</scope>
    <source>
        <strain evidence="2">KLBMP 9083</strain>
    </source>
</reference>
<dbReference type="RefSeq" id="WP_236088154.1">
    <property type="nucleotide sequence ID" value="NZ_JAKGSG010000020.1"/>
</dbReference>
<organism evidence="2 3">
    <name type="scientific">Antribacter soli</name>
    <dbReference type="NCBI Taxonomy" id="2910976"/>
    <lineage>
        <taxon>Bacteria</taxon>
        <taxon>Bacillati</taxon>
        <taxon>Actinomycetota</taxon>
        <taxon>Actinomycetes</taxon>
        <taxon>Micrococcales</taxon>
        <taxon>Promicromonosporaceae</taxon>
        <taxon>Antribacter</taxon>
    </lineage>
</organism>
<evidence type="ECO:0000256" key="1">
    <source>
        <dbReference type="SAM" id="SignalP"/>
    </source>
</evidence>
<name>A0AA41QDZ7_9MICO</name>
<comment type="caution">
    <text evidence="2">The sequence shown here is derived from an EMBL/GenBank/DDBJ whole genome shotgun (WGS) entry which is preliminary data.</text>
</comment>
<sequence>MSILKKALAAVATVAVAGSMAVATATPAAADWYEDGVFSLRYTDSIWRVDSASDSAWPLTYEEWQALGFPTPKPAQTDYVKYPWSPTVYAVTFFGNERDEWHWEAITFEQWSRAGYPSPRNAGWIEGSEYFQWGTSSELFVWTPADDVVHKLTYSQWQASGFMPAERIANEGFVKVSGNANIYYSDDLGARSAYGPLTYEDWRYWDFPTPLVVNW</sequence>
<feature type="chain" id="PRO_5041430582" evidence="1">
    <location>
        <begin position="31"/>
        <end position="215"/>
    </location>
</feature>
<evidence type="ECO:0000313" key="3">
    <source>
        <dbReference type="Proteomes" id="UP001165405"/>
    </source>
</evidence>
<feature type="signal peptide" evidence="1">
    <location>
        <begin position="1"/>
        <end position="30"/>
    </location>
</feature>
<dbReference type="Proteomes" id="UP001165405">
    <property type="component" value="Unassembled WGS sequence"/>
</dbReference>
<dbReference type="AlphaFoldDB" id="A0AA41QDZ7"/>
<keyword evidence="3" id="KW-1185">Reference proteome</keyword>
<evidence type="ECO:0000313" key="2">
    <source>
        <dbReference type="EMBL" id="MCF4120384.1"/>
    </source>
</evidence>
<keyword evidence="1" id="KW-0732">Signal</keyword>
<protein>
    <submittedName>
        <fullName evidence="2">Uncharacterized protein</fullName>
    </submittedName>
</protein>